<dbReference type="PRINTS" id="PR00081">
    <property type="entry name" value="GDHRDH"/>
</dbReference>
<dbReference type="SUPFAM" id="SSF51735">
    <property type="entry name" value="NAD(P)-binding Rossmann-fold domains"/>
    <property type="match status" value="2"/>
</dbReference>
<reference evidence="3 4" key="1">
    <citation type="journal article" date="2018" name="PLoS Genet.">
        <title>Population sequencing reveals clonal diversity and ancestral inbreeding in the grapevine cultivar Chardonnay.</title>
        <authorList>
            <person name="Roach M.J."/>
            <person name="Johnson D.L."/>
            <person name="Bohlmann J."/>
            <person name="van Vuuren H.J."/>
            <person name="Jones S.J."/>
            <person name="Pretorius I.S."/>
            <person name="Schmidt S.A."/>
            <person name="Borneman A.R."/>
        </authorList>
    </citation>
    <scope>NUCLEOTIDE SEQUENCE [LARGE SCALE GENOMIC DNA]</scope>
    <source>
        <strain evidence="4">cv. Chardonnay</strain>
        <tissue evidence="3">Leaf</tissue>
    </source>
</reference>
<dbReference type="EMBL" id="QGNW01000053">
    <property type="protein sequence ID" value="RVX06162.1"/>
    <property type="molecule type" value="Genomic_DNA"/>
</dbReference>
<dbReference type="FunFam" id="3.40.50.720:FF:000084">
    <property type="entry name" value="Short-chain dehydrogenase reductase"/>
    <property type="match status" value="1"/>
</dbReference>
<dbReference type="Gene3D" id="3.40.50.720">
    <property type="entry name" value="NAD(P)-binding Rossmann-like Domain"/>
    <property type="match status" value="2"/>
</dbReference>
<dbReference type="PANTHER" id="PTHR43180:SF50">
    <property type="entry name" value="SHORT CHAIN DEHYDROGENASE"/>
    <property type="match status" value="1"/>
</dbReference>
<evidence type="ECO:0000313" key="4">
    <source>
        <dbReference type="Proteomes" id="UP000288805"/>
    </source>
</evidence>
<comment type="caution">
    <text evidence="3">The sequence shown here is derived from an EMBL/GenBank/DDBJ whole genome shotgun (WGS) entry which is preliminary data.</text>
</comment>
<name>A0A438JB27_VITVI</name>
<dbReference type="PROSITE" id="PS00061">
    <property type="entry name" value="ADH_SHORT"/>
    <property type="match status" value="1"/>
</dbReference>
<dbReference type="GO" id="GO:0016491">
    <property type="term" value="F:oxidoreductase activity"/>
    <property type="evidence" value="ECO:0007669"/>
    <property type="project" value="UniProtKB-KW"/>
</dbReference>
<dbReference type="Proteomes" id="UP000288805">
    <property type="component" value="Unassembled WGS sequence"/>
</dbReference>
<organism evidence="3 4">
    <name type="scientific">Vitis vinifera</name>
    <name type="common">Grape</name>
    <dbReference type="NCBI Taxonomy" id="29760"/>
    <lineage>
        <taxon>Eukaryota</taxon>
        <taxon>Viridiplantae</taxon>
        <taxon>Streptophyta</taxon>
        <taxon>Embryophyta</taxon>
        <taxon>Tracheophyta</taxon>
        <taxon>Spermatophyta</taxon>
        <taxon>Magnoliopsida</taxon>
        <taxon>eudicotyledons</taxon>
        <taxon>Gunneridae</taxon>
        <taxon>Pentapetalae</taxon>
        <taxon>rosids</taxon>
        <taxon>Vitales</taxon>
        <taxon>Vitaceae</taxon>
        <taxon>Viteae</taxon>
        <taxon>Vitis</taxon>
    </lineage>
</organism>
<evidence type="ECO:0000256" key="1">
    <source>
        <dbReference type="ARBA" id="ARBA00006484"/>
    </source>
</evidence>
<accession>A0A438JB27</accession>
<gene>
    <name evidence="3" type="primary">SILD_16</name>
    <name evidence="3" type="ORF">CK203_018850</name>
</gene>
<dbReference type="InterPro" id="IPR036291">
    <property type="entry name" value="NAD(P)-bd_dom_sf"/>
</dbReference>
<proteinExistence type="inferred from homology"/>
<dbReference type="PANTHER" id="PTHR43180">
    <property type="entry name" value="3-OXOACYL-(ACYL-CARRIER-PROTEIN) REDUCTASE (AFU_ORTHOLOGUE AFUA_6G11210)"/>
    <property type="match status" value="1"/>
</dbReference>
<evidence type="ECO:0000313" key="3">
    <source>
        <dbReference type="EMBL" id="RVX06162.1"/>
    </source>
</evidence>
<evidence type="ECO:0000256" key="2">
    <source>
        <dbReference type="ARBA" id="ARBA00023002"/>
    </source>
</evidence>
<dbReference type="AlphaFoldDB" id="A0A438JB27"/>
<dbReference type="InterPro" id="IPR002347">
    <property type="entry name" value="SDR_fam"/>
</dbReference>
<protein>
    <submittedName>
        <fullName evidence="3">Secoisolariciresinol dehydrogenase</fullName>
    </submittedName>
</protein>
<keyword evidence="2" id="KW-0560">Oxidoreductase</keyword>
<comment type="similarity">
    <text evidence="1">Belongs to the short-chain dehydrogenases/reductases (SDR) family.</text>
</comment>
<dbReference type="PRINTS" id="PR00080">
    <property type="entry name" value="SDRFAMILY"/>
</dbReference>
<dbReference type="InterPro" id="IPR020904">
    <property type="entry name" value="Sc_DH/Rdtase_CS"/>
</dbReference>
<sequence length="515" mass="54507">MEGILNAQKSDLERVIGVNLVGGFLGAKHAARVHGSPGSRVQTIYQPVLVHLLQACLLIPMHHPNMRLVGLAKNLAAELGLLGINSLHTIGENFMLEELISSITYGFCVLPYVVSTNIGQELADFTPKVEAILNEVGNLKGTVLKASDVARAAHFLASDEATYVSGLNLGWMVVLPFSSPAITELSLLSVINGGLFISLCDYQEGHPNSWLTCHSRFGQGEPLLPKVLGDFREGVLSKILILAVRSLGVRDNVEVVSGAPANLVKSSGFFGMTVAVSGCLLKKVCPLRGMPLLNPMLLCRLEGKVALITGGASGIGKCTAETFTQHGAKVVIADIQDELAAVDKTAATHGKLDIMFNNAGIVNNYKPRIMDNEKADFERVLSINVTGVFLGMKHAARVMVPAKSGSIISTASVSSNVGAAATHAYCCSKHAVLGLTRNAAIELGQFGIRVNCLSPYALATPLATNFLNLTAEELETAMNATANLKGVTLKAQDVANAALYLASDESRYVSGHNLS</sequence>
<dbReference type="Pfam" id="PF13561">
    <property type="entry name" value="adh_short_C2"/>
    <property type="match status" value="1"/>
</dbReference>